<sequence length="175" mass="18963">MMKRLLRNQRGLTLVELLAVVVILGILAAIAVPSIGGILNNAEKDAHVANAEQMASSAQLYMTSNPGFEDGEVKIYVEGPEGGQSDEPSLVENGYLEPVADPSSDDNIDGNNSYVIVTEDDDSTGYNYYVKIEDYISEASASEEDLGHDEFDDAIHIEDIREHGREIVDLDGGSE</sequence>
<dbReference type="InterPro" id="IPR012902">
    <property type="entry name" value="N_methyl_site"/>
</dbReference>
<keyword evidence="3" id="KW-1133">Transmembrane helix</keyword>
<dbReference type="EMBL" id="JACHHB010000012">
    <property type="protein sequence ID" value="MBB5174396.1"/>
    <property type="molecule type" value="Genomic_DNA"/>
</dbReference>
<gene>
    <name evidence="4" type="ORF">HNQ41_002611</name>
</gene>
<evidence type="ECO:0000313" key="4">
    <source>
        <dbReference type="EMBL" id="MBB5174396.1"/>
    </source>
</evidence>
<accession>A0A840QSA9</accession>
<keyword evidence="5" id="KW-1185">Reference proteome</keyword>
<feature type="transmembrane region" description="Helical" evidence="3">
    <location>
        <begin position="12"/>
        <end position="32"/>
    </location>
</feature>
<dbReference type="GO" id="GO:0009986">
    <property type="term" value="C:cell surface"/>
    <property type="evidence" value="ECO:0007669"/>
    <property type="project" value="UniProtKB-SubCell"/>
</dbReference>
<dbReference type="AlphaFoldDB" id="A0A840QSA9"/>
<dbReference type="RefSeq" id="WP_184664819.1">
    <property type="nucleotide sequence ID" value="NZ_JACHHB010000012.1"/>
</dbReference>
<dbReference type="Pfam" id="PF07963">
    <property type="entry name" value="N_methyl"/>
    <property type="match status" value="1"/>
</dbReference>
<dbReference type="Gene3D" id="3.30.700.10">
    <property type="entry name" value="Glycoprotein, Type 4 Pilin"/>
    <property type="match status" value="1"/>
</dbReference>
<evidence type="ECO:0000256" key="3">
    <source>
        <dbReference type="SAM" id="Phobius"/>
    </source>
</evidence>
<reference evidence="4 5" key="1">
    <citation type="submission" date="2020-08" db="EMBL/GenBank/DDBJ databases">
        <title>Genomic Encyclopedia of Type Strains, Phase IV (KMG-IV): sequencing the most valuable type-strain genomes for metagenomic binning, comparative biology and taxonomic classification.</title>
        <authorList>
            <person name="Goeker M."/>
        </authorList>
    </citation>
    <scope>NUCLEOTIDE SEQUENCE [LARGE SCALE GENOMIC DNA]</scope>
    <source>
        <strain evidence="4 5">DSM 24696</strain>
    </source>
</reference>
<comment type="caution">
    <text evidence="4">The sequence shown here is derived from an EMBL/GenBank/DDBJ whole genome shotgun (WGS) entry which is preliminary data.</text>
</comment>
<evidence type="ECO:0000256" key="2">
    <source>
        <dbReference type="ARBA" id="ARBA00023287"/>
    </source>
</evidence>
<evidence type="ECO:0000313" key="5">
    <source>
        <dbReference type="Proteomes" id="UP000551878"/>
    </source>
</evidence>
<keyword evidence="3" id="KW-0812">Transmembrane</keyword>
<dbReference type="PROSITE" id="PS00409">
    <property type="entry name" value="PROKAR_NTER_METHYL"/>
    <property type="match status" value="1"/>
</dbReference>
<dbReference type="GO" id="GO:0030420">
    <property type="term" value="P:establishment of competence for transformation"/>
    <property type="evidence" value="ECO:0007669"/>
    <property type="project" value="UniProtKB-KW"/>
</dbReference>
<dbReference type="InterPro" id="IPR045584">
    <property type="entry name" value="Pilin-like"/>
</dbReference>
<proteinExistence type="predicted"/>
<name>A0A840QSA9_9BACI</name>
<protein>
    <submittedName>
        <fullName evidence="4">Type IV pilus assembly protein PilA</fullName>
    </submittedName>
</protein>
<dbReference type="Proteomes" id="UP000551878">
    <property type="component" value="Unassembled WGS sequence"/>
</dbReference>
<comment type="subcellular location">
    <subcellularLocation>
        <location evidence="1">Cell surface</location>
    </subcellularLocation>
</comment>
<evidence type="ECO:0000256" key="1">
    <source>
        <dbReference type="ARBA" id="ARBA00004241"/>
    </source>
</evidence>
<keyword evidence="3" id="KW-0472">Membrane</keyword>
<keyword evidence="2" id="KW-0178">Competence</keyword>
<dbReference type="NCBIfam" id="TIGR02532">
    <property type="entry name" value="IV_pilin_GFxxxE"/>
    <property type="match status" value="1"/>
</dbReference>
<dbReference type="SUPFAM" id="SSF54523">
    <property type="entry name" value="Pili subunits"/>
    <property type="match status" value="1"/>
</dbReference>
<organism evidence="4 5">
    <name type="scientific">Texcoconibacillus texcoconensis</name>
    <dbReference type="NCBI Taxonomy" id="1095777"/>
    <lineage>
        <taxon>Bacteria</taxon>
        <taxon>Bacillati</taxon>
        <taxon>Bacillota</taxon>
        <taxon>Bacilli</taxon>
        <taxon>Bacillales</taxon>
        <taxon>Bacillaceae</taxon>
        <taxon>Texcoconibacillus</taxon>
    </lineage>
</organism>